<accession>A0A7U5HK37</accession>
<dbReference type="RefSeq" id="WP_087453135.1">
    <property type="nucleotide sequence ID" value="NZ_CP021417.2"/>
</dbReference>
<feature type="transmembrane region" description="Helical" evidence="2">
    <location>
        <begin position="471"/>
        <end position="489"/>
    </location>
</feature>
<feature type="compositionally biased region" description="Basic and acidic residues" evidence="1">
    <location>
        <begin position="285"/>
        <end position="305"/>
    </location>
</feature>
<evidence type="ECO:0000313" key="3">
    <source>
        <dbReference type="EMBL" id="ARU45246.1"/>
    </source>
</evidence>
<dbReference type="GeneID" id="75006786"/>
<feature type="transmembrane region" description="Helical" evidence="2">
    <location>
        <begin position="42"/>
        <end position="67"/>
    </location>
</feature>
<reference evidence="3 4" key="4">
    <citation type="journal article" date="2020" name="PLoS ONE">
        <title>Taxonomic classification of strain PO100/5 shows a broader geographic distribution and genetic markers of the recently described Corynebacterium silvaticum.</title>
        <authorList>
            <person name="Viana M.V.C."/>
            <person name="Profeta R."/>
            <person name="da Silva A.L."/>
            <person name="Hurtado R."/>
            <person name="Cerqueira J.C."/>
            <person name="Ribeiro B.F.S."/>
            <person name="Almeida M.O."/>
            <person name="Morais-Rodrigues F."/>
            <person name="Soares S.C."/>
            <person name="Oliveira M."/>
            <person name="Tavares L."/>
            <person name="Figueiredo H."/>
            <person name="Wattam A.R."/>
            <person name="Barh D."/>
            <person name="Ghosh P."/>
            <person name="Silva A."/>
            <person name="Azevedo V."/>
        </authorList>
    </citation>
    <scope>NUCLEOTIDE SEQUENCE [LARGE SCALE GENOMIC DNA]</scope>
    <source>
        <strain evidence="3 4">PO100/5</strain>
    </source>
</reference>
<reference evidence="3 4" key="1">
    <citation type="journal article" date="2014" name="BMC Vet. Res.">
        <title>First report of Corynebacterium pseudotuberculosis from caseous lymphadenitis lesions in Black Alentejano pig (Sus scrofa domesticus).</title>
        <authorList>
            <person name="Oliveira M."/>
            <person name="Barroco C."/>
            <person name="Mottola C."/>
            <person name="Santos R."/>
            <person name="Lemsaddek A."/>
            <person name="Tavares L."/>
            <person name="Semedo-Lemsaddek T."/>
        </authorList>
    </citation>
    <scope>NUCLEOTIDE SEQUENCE [LARGE SCALE GENOMIC DNA]</scope>
    <source>
        <strain evidence="3 4">PO100/5</strain>
    </source>
</reference>
<dbReference type="InterPro" id="IPR005625">
    <property type="entry name" value="PepSY-ass_TM"/>
</dbReference>
<proteinExistence type="predicted"/>
<dbReference type="PANTHER" id="PTHR34219:SF1">
    <property type="entry name" value="PEPSY DOMAIN-CONTAINING PROTEIN"/>
    <property type="match status" value="1"/>
</dbReference>
<sequence>MVTTDQALSAGSAAPQAVEPGTGRAGENSGKSRHLPRHLRRLHFFAGIICAPLIFIASLTGLAYAFAPTLENAVYSSNITVEVPADGQQLPMEKIVDIATQRHPEQPISGIRVGEKDQAVRVLFKHPTKSASFTDAVFVNPYNGEITGDMVQYGNSGALPLRDWLSHGHRDLWLGDTGRFYSEFAASWLGVLAVSGVYLWWKRQRSGTGRSASMLKVSGRGRTRNLRWHGALGTALALGMIFFTFTGLTWSSVAGTNIGKVRTELNWATPKVTTSLDGAAAPAVKDPHAGHDHAGHDHAGHDHSGHSATAAPSKLSLAAQSTKVAATAATELRSGVTLRPPSEAGQAWSVMENRQAYRKDNNSIAVNGDTSEVTARLAFADWPLAAQATAWMIQLHMGTMLGLPNQIVLGLLAVGIIILVVRGYMLWSQRRPQGQLVADAPARARGAELRFGVAGILAVVGMIAYGFFAPVFGVTCLAFLVCSVIWDVVRSRRRKAH</sequence>
<feature type="transmembrane region" description="Helical" evidence="2">
    <location>
        <begin position="230"/>
        <end position="250"/>
    </location>
</feature>
<dbReference type="Proteomes" id="UP000195652">
    <property type="component" value="Chromosome"/>
</dbReference>
<feature type="transmembrane region" description="Helical" evidence="2">
    <location>
        <begin position="447"/>
        <end position="465"/>
    </location>
</feature>
<gene>
    <name evidence="3" type="ORF">CBE74_00530</name>
</gene>
<evidence type="ECO:0000313" key="4">
    <source>
        <dbReference type="Proteomes" id="UP000195652"/>
    </source>
</evidence>
<keyword evidence="2" id="KW-1133">Transmembrane helix</keyword>
<evidence type="ECO:0000256" key="1">
    <source>
        <dbReference type="SAM" id="MobiDB-lite"/>
    </source>
</evidence>
<feature type="transmembrane region" description="Helical" evidence="2">
    <location>
        <begin position="407"/>
        <end position="427"/>
    </location>
</feature>
<feature type="transmembrane region" description="Helical" evidence="2">
    <location>
        <begin position="180"/>
        <end position="201"/>
    </location>
</feature>
<protein>
    <submittedName>
        <fullName evidence="3">PepSY domain-containing protein</fullName>
    </submittedName>
</protein>
<feature type="region of interest" description="Disordered" evidence="1">
    <location>
        <begin position="1"/>
        <end position="33"/>
    </location>
</feature>
<reference evidence="3 4" key="2">
    <citation type="journal article" date="2020" name="Antonie Van Leeuwenhoek">
        <title>Phylogenomic characterisation of a novel corynebacterial species pathogenic to animals.</title>
        <authorList>
            <person name="Moller J."/>
            <person name="Musella L."/>
            <person name="Melnikov V."/>
            <person name="Geissdorfer W."/>
            <person name="Burkovski A."/>
            <person name="Sangal V."/>
        </authorList>
    </citation>
    <scope>NUCLEOTIDE SEQUENCE [LARGE SCALE GENOMIC DNA]</scope>
    <source>
        <strain evidence="3 4">PO100/5</strain>
    </source>
</reference>
<dbReference type="AlphaFoldDB" id="A0A7U5HK37"/>
<keyword evidence="4" id="KW-1185">Reference proteome</keyword>
<evidence type="ECO:0000256" key="2">
    <source>
        <dbReference type="SAM" id="Phobius"/>
    </source>
</evidence>
<feature type="region of interest" description="Disordered" evidence="1">
    <location>
        <begin position="277"/>
        <end position="311"/>
    </location>
</feature>
<keyword evidence="2" id="KW-0812">Transmembrane</keyword>
<dbReference type="Pfam" id="PF03929">
    <property type="entry name" value="PepSY_TM"/>
    <property type="match status" value="1"/>
</dbReference>
<dbReference type="KEGG" id="csil:CBE74_00530"/>
<reference evidence="3 4" key="3">
    <citation type="journal article" date="2020" name="Int. J. Syst. Evol. Microbiol.">
        <title>Corynebacterium silvaticum sp. nov., a unique group of NTTB corynebacteria in wild boar and roe deer.</title>
        <authorList>
            <person name="Dangel A."/>
            <person name="Berger A."/>
            <person name="Rau J."/>
            <person name="Eisenberg T."/>
            <person name="Kampfer P."/>
            <person name="Margos G."/>
            <person name="Contzen M."/>
            <person name="Busse H.J."/>
            <person name="Konrad R."/>
            <person name="Peters M."/>
            <person name="Sting R."/>
            <person name="Sing A."/>
        </authorList>
    </citation>
    <scope>NUCLEOTIDE SEQUENCE [LARGE SCALE GENOMIC DNA]</scope>
    <source>
        <strain evidence="3 4">PO100/5</strain>
    </source>
</reference>
<keyword evidence="2" id="KW-0472">Membrane</keyword>
<dbReference type="PANTHER" id="PTHR34219">
    <property type="entry name" value="IRON-REGULATED INNER MEMBRANE PROTEIN-RELATED"/>
    <property type="match status" value="1"/>
</dbReference>
<dbReference type="EMBL" id="CP021417">
    <property type="protein sequence ID" value="ARU45246.1"/>
    <property type="molecule type" value="Genomic_DNA"/>
</dbReference>
<organism evidence="3 4">
    <name type="scientific">Corynebacterium silvaticum</name>
    <dbReference type="NCBI Taxonomy" id="2320431"/>
    <lineage>
        <taxon>Bacteria</taxon>
        <taxon>Bacillati</taxon>
        <taxon>Actinomycetota</taxon>
        <taxon>Actinomycetes</taxon>
        <taxon>Mycobacteriales</taxon>
        <taxon>Corynebacteriaceae</taxon>
        <taxon>Corynebacterium</taxon>
    </lineage>
</organism>
<name>A0A7U5HK37_9CORY</name>